<evidence type="ECO:0000256" key="4">
    <source>
        <dbReference type="ARBA" id="ARBA00022691"/>
    </source>
</evidence>
<feature type="binding site" evidence="6">
    <location>
        <begin position="220"/>
        <end position="221"/>
    </location>
    <ligand>
        <name>S-adenosyl-L-methionine</name>
        <dbReference type="ChEBI" id="CHEBI:59789"/>
    </ligand>
</feature>
<dbReference type="PIRSF" id="PIRSF000410">
    <property type="entry name" value="CheR"/>
    <property type="match status" value="1"/>
</dbReference>
<evidence type="ECO:0000256" key="2">
    <source>
        <dbReference type="ARBA" id="ARBA00022603"/>
    </source>
</evidence>
<dbReference type="InterPro" id="IPR050903">
    <property type="entry name" value="Bact_Chemotaxis_MeTrfase"/>
</dbReference>
<dbReference type="SUPFAM" id="SSF53335">
    <property type="entry name" value="S-adenosyl-L-methionine-dependent methyltransferases"/>
    <property type="match status" value="1"/>
</dbReference>
<dbReference type="InterPro" id="IPR036804">
    <property type="entry name" value="CheR_N_sf"/>
</dbReference>
<organism evidence="8 9">
    <name type="scientific">Aureimonas phyllosphaerae</name>
    <dbReference type="NCBI Taxonomy" id="1166078"/>
    <lineage>
        <taxon>Bacteria</taxon>
        <taxon>Pseudomonadati</taxon>
        <taxon>Pseudomonadota</taxon>
        <taxon>Alphaproteobacteria</taxon>
        <taxon>Hyphomicrobiales</taxon>
        <taxon>Aurantimonadaceae</taxon>
        <taxon>Aureimonas</taxon>
    </lineage>
</organism>
<feature type="binding site" evidence="6">
    <location>
        <position position="93"/>
    </location>
    <ligand>
        <name>S-adenosyl-L-methionine</name>
        <dbReference type="ChEBI" id="CHEBI:59789"/>
    </ligand>
</feature>
<dbReference type="AlphaFoldDB" id="A0A7W6C0M0"/>
<gene>
    <name evidence="8" type="ORF">GGR05_002387</name>
</gene>
<dbReference type="GO" id="GO:0008983">
    <property type="term" value="F:protein-glutamate O-methyltransferase activity"/>
    <property type="evidence" value="ECO:0007669"/>
    <property type="project" value="UniProtKB-EC"/>
</dbReference>
<dbReference type="InterPro" id="IPR029063">
    <property type="entry name" value="SAM-dependent_MTases_sf"/>
</dbReference>
<reference evidence="8 9" key="1">
    <citation type="submission" date="2020-08" db="EMBL/GenBank/DDBJ databases">
        <title>Genomic Encyclopedia of Type Strains, Phase IV (KMG-IV): sequencing the most valuable type-strain genomes for metagenomic binning, comparative biology and taxonomic classification.</title>
        <authorList>
            <person name="Goeker M."/>
        </authorList>
    </citation>
    <scope>NUCLEOTIDE SEQUENCE [LARGE SCALE GENOMIC DNA]</scope>
    <source>
        <strain evidence="8 9">DSM 25024</strain>
    </source>
</reference>
<dbReference type="PROSITE" id="PS50123">
    <property type="entry name" value="CHER"/>
    <property type="match status" value="1"/>
</dbReference>
<dbReference type="GO" id="GO:0032259">
    <property type="term" value="P:methylation"/>
    <property type="evidence" value="ECO:0007669"/>
    <property type="project" value="UniProtKB-KW"/>
</dbReference>
<dbReference type="InterPro" id="IPR022641">
    <property type="entry name" value="CheR_N"/>
</dbReference>
<feature type="binding site" evidence="6">
    <location>
        <position position="162"/>
    </location>
    <ligand>
        <name>S-adenosyl-L-methionine</name>
        <dbReference type="ChEBI" id="CHEBI:59789"/>
    </ligand>
</feature>
<comment type="catalytic activity">
    <reaction evidence="1 5">
        <text>L-glutamyl-[protein] + S-adenosyl-L-methionine = [protein]-L-glutamate 5-O-methyl ester + S-adenosyl-L-homocysteine</text>
        <dbReference type="Rhea" id="RHEA:24452"/>
        <dbReference type="Rhea" id="RHEA-COMP:10208"/>
        <dbReference type="Rhea" id="RHEA-COMP:10311"/>
        <dbReference type="ChEBI" id="CHEBI:29973"/>
        <dbReference type="ChEBI" id="CHEBI:57856"/>
        <dbReference type="ChEBI" id="CHEBI:59789"/>
        <dbReference type="ChEBI" id="CHEBI:82795"/>
        <dbReference type="EC" id="2.1.1.80"/>
    </reaction>
</comment>
<evidence type="ECO:0000256" key="1">
    <source>
        <dbReference type="ARBA" id="ARBA00001541"/>
    </source>
</evidence>
<accession>A0A7W6C0M0</accession>
<dbReference type="InterPro" id="IPR026024">
    <property type="entry name" value="Chemotaxis_MeTrfase_CheR"/>
</dbReference>
<evidence type="ECO:0000256" key="3">
    <source>
        <dbReference type="ARBA" id="ARBA00022679"/>
    </source>
</evidence>
<comment type="caution">
    <text evidence="8">The sequence shown here is derived from an EMBL/GenBank/DDBJ whole genome shotgun (WGS) entry which is preliminary data.</text>
</comment>
<evidence type="ECO:0000259" key="7">
    <source>
        <dbReference type="PROSITE" id="PS50123"/>
    </source>
</evidence>
<keyword evidence="9" id="KW-1185">Reference proteome</keyword>
<dbReference type="Pfam" id="PF03705">
    <property type="entry name" value="CheR_N"/>
    <property type="match status" value="1"/>
</dbReference>
<keyword evidence="4 5" id="KW-0949">S-adenosyl-L-methionine</keyword>
<dbReference type="RefSeq" id="WP_175526837.1">
    <property type="nucleotide sequence ID" value="NZ_FOOA01000008.1"/>
</dbReference>
<dbReference type="PANTHER" id="PTHR24422">
    <property type="entry name" value="CHEMOTAXIS PROTEIN METHYLTRANSFERASE"/>
    <property type="match status" value="1"/>
</dbReference>
<dbReference type="EMBL" id="JACIDO010000004">
    <property type="protein sequence ID" value="MBB3936237.1"/>
    <property type="molecule type" value="Genomic_DNA"/>
</dbReference>
<evidence type="ECO:0000256" key="5">
    <source>
        <dbReference type="PIRNR" id="PIRNR000410"/>
    </source>
</evidence>
<dbReference type="PANTHER" id="PTHR24422:SF19">
    <property type="entry name" value="CHEMOTAXIS PROTEIN METHYLTRANSFERASE"/>
    <property type="match status" value="1"/>
</dbReference>
<sequence>MARAATLPKSAPVSAGAHAATLDMATFRDLAVLVDESCGIMMSDAKRVMLETRLRRRLAARGLDDFRAYVALLRTPEGRAAEFQAFTDCVVTNETSFFREPPHFEHLTPEELRRLAEGGRERSLRIWSAASSSGQEAYSLAMIADDASNGGQLFPWTVTATDISVRMLNAVREGVYHADAVRSVPARLRQKYLEPVGTGADQAMSVRPELRRNVRLGQINLMHGEYRPGQAMDIVFCRNVLIYFQPDAQLEVVGKLLRHLRPGGLLFLGHAESIRSTRLPLRLIRSNIYERTE</sequence>
<dbReference type="SUPFAM" id="SSF47757">
    <property type="entry name" value="Chemotaxis receptor methyltransferase CheR, N-terminal domain"/>
    <property type="match status" value="1"/>
</dbReference>
<feature type="binding site" evidence="6">
    <location>
        <begin position="238"/>
        <end position="239"/>
    </location>
    <ligand>
        <name>S-adenosyl-L-methionine</name>
        <dbReference type="ChEBI" id="CHEBI:59789"/>
    </ligand>
</feature>
<comment type="function">
    <text evidence="5">Methylation of the membrane-bound methyl-accepting chemotaxis proteins (MCP) to form gamma-glutamyl methyl ester residues in MCP.</text>
</comment>
<dbReference type="InterPro" id="IPR022642">
    <property type="entry name" value="CheR_C"/>
</dbReference>
<dbReference type="CDD" id="cd02440">
    <property type="entry name" value="AdoMet_MTases"/>
    <property type="match status" value="1"/>
</dbReference>
<feature type="binding site" evidence="6">
    <location>
        <position position="99"/>
    </location>
    <ligand>
        <name>S-adenosyl-L-methionine</name>
        <dbReference type="ChEBI" id="CHEBI:59789"/>
    </ligand>
</feature>
<dbReference type="SMART" id="SM00138">
    <property type="entry name" value="MeTrc"/>
    <property type="match status" value="1"/>
</dbReference>
<protein>
    <recommendedName>
        <fullName evidence="5">Chemotaxis protein methyltransferase</fullName>
        <ecNumber evidence="5">2.1.1.80</ecNumber>
    </recommendedName>
</protein>
<dbReference type="Gene3D" id="1.10.155.10">
    <property type="entry name" value="Chemotaxis receptor methyltransferase CheR, N-terminal domain"/>
    <property type="match status" value="1"/>
</dbReference>
<keyword evidence="3 5" id="KW-0808">Transferase</keyword>
<name>A0A7W6C0M0_9HYPH</name>
<dbReference type="Proteomes" id="UP000531216">
    <property type="component" value="Unassembled WGS sequence"/>
</dbReference>
<keyword evidence="2 5" id="KW-0489">Methyltransferase</keyword>
<dbReference type="Pfam" id="PF01739">
    <property type="entry name" value="CheR"/>
    <property type="match status" value="1"/>
</dbReference>
<feature type="binding site" evidence="6">
    <location>
        <position position="136"/>
    </location>
    <ligand>
        <name>S-adenosyl-L-methionine</name>
        <dbReference type="ChEBI" id="CHEBI:59789"/>
    </ligand>
</feature>
<dbReference type="EC" id="2.1.1.80" evidence="5"/>
<proteinExistence type="predicted"/>
<dbReference type="InterPro" id="IPR000780">
    <property type="entry name" value="CheR_MeTrfase"/>
</dbReference>
<dbReference type="PRINTS" id="PR00996">
    <property type="entry name" value="CHERMTFRASE"/>
</dbReference>
<feature type="binding site" evidence="6">
    <location>
        <position position="95"/>
    </location>
    <ligand>
        <name>S-adenosyl-L-methionine</name>
        <dbReference type="ChEBI" id="CHEBI:59789"/>
    </ligand>
</feature>
<evidence type="ECO:0000256" key="6">
    <source>
        <dbReference type="PIRSR" id="PIRSR000410-1"/>
    </source>
</evidence>
<evidence type="ECO:0000313" key="8">
    <source>
        <dbReference type="EMBL" id="MBB3936237.1"/>
    </source>
</evidence>
<evidence type="ECO:0000313" key="9">
    <source>
        <dbReference type="Proteomes" id="UP000531216"/>
    </source>
</evidence>
<dbReference type="Gene3D" id="3.40.50.150">
    <property type="entry name" value="Vaccinia Virus protein VP39"/>
    <property type="match status" value="1"/>
</dbReference>
<feature type="domain" description="CheR-type methyltransferase" evidence="7">
    <location>
        <begin position="15"/>
        <end position="293"/>
    </location>
</feature>